<evidence type="ECO:0000313" key="2">
    <source>
        <dbReference type="Proteomes" id="UP000034392"/>
    </source>
</evidence>
<name>A0A0F7KV87_9SPHN</name>
<dbReference type="OrthoDB" id="7423492at2"/>
<dbReference type="PATRIC" id="fig|1267766.3.peg.2138"/>
<protein>
    <submittedName>
        <fullName evidence="1">Uncharacterized protein</fullName>
    </submittedName>
</protein>
<dbReference type="AlphaFoldDB" id="A0A0F7KV87"/>
<dbReference type="Proteomes" id="UP000034392">
    <property type="component" value="Chromosome"/>
</dbReference>
<evidence type="ECO:0000313" key="1">
    <source>
        <dbReference type="EMBL" id="AKH43147.1"/>
    </source>
</evidence>
<dbReference type="KEGG" id="aay:WYH_02113"/>
<accession>A0A0F7KV87</accession>
<proteinExistence type="predicted"/>
<reference evidence="1" key="1">
    <citation type="submission" date="2015-05" db="EMBL/GenBank/DDBJ databases">
        <title>The complete genome of Altererythrobacter atlanticus strain 26DY36.</title>
        <authorList>
            <person name="Wu Y.-H."/>
            <person name="Cheng H."/>
            <person name="Wu X.-W."/>
        </authorList>
    </citation>
    <scope>NUCLEOTIDE SEQUENCE [LARGE SCALE GENOMIC DNA]</scope>
    <source>
        <strain evidence="1">26DY36</strain>
    </source>
</reference>
<gene>
    <name evidence="1" type="ORF">WYH_02113</name>
</gene>
<dbReference type="Pfam" id="PF06835">
    <property type="entry name" value="LptC"/>
    <property type="match status" value="1"/>
</dbReference>
<dbReference type="STRING" id="1267766.WYH_02113"/>
<dbReference type="InterPro" id="IPR010664">
    <property type="entry name" value="LipoPS_assembly_LptC-rel"/>
</dbReference>
<dbReference type="EMBL" id="CP011452">
    <property type="protein sequence ID" value="AKH43147.1"/>
    <property type="molecule type" value="Genomic_DNA"/>
</dbReference>
<dbReference type="Gene3D" id="2.60.450.10">
    <property type="entry name" value="Lipopolysaccharide (LPS) transport protein A like domain"/>
    <property type="match status" value="1"/>
</dbReference>
<organism evidence="1 2">
    <name type="scientific">Croceibacterium atlanticum</name>
    <dbReference type="NCBI Taxonomy" id="1267766"/>
    <lineage>
        <taxon>Bacteria</taxon>
        <taxon>Pseudomonadati</taxon>
        <taxon>Pseudomonadota</taxon>
        <taxon>Alphaproteobacteria</taxon>
        <taxon>Sphingomonadales</taxon>
        <taxon>Erythrobacteraceae</taxon>
        <taxon>Croceibacterium</taxon>
    </lineage>
</organism>
<keyword evidence="2" id="KW-1185">Reference proteome</keyword>
<dbReference type="RefSeq" id="WP_046903778.1">
    <property type="nucleotide sequence ID" value="NZ_CP011452.2"/>
</dbReference>
<sequence length="214" mass="23190">MTKQADHLRDRRRTFAAPGSPLDRIVRWLAIGLPALVGAVAATMLIAPLSPRGEVSFLLDRNKVAIAEDRLRVDHAIYRGDDRRGRPFSLSAGQAVQRSASVPVVELNDLTARLLLSEGPAVLSAASGEYDIDQETVRIDGVVQFRAADGYTMSASNVSADLPERVVTGDGRVEGQTPAGTFSADRMRADLSEHTVTLIGNARLRMTPSKMRTR</sequence>